<feature type="compositionally biased region" description="Acidic residues" evidence="1">
    <location>
        <begin position="663"/>
        <end position="672"/>
    </location>
</feature>
<feature type="region of interest" description="Disordered" evidence="1">
    <location>
        <begin position="804"/>
        <end position="884"/>
    </location>
</feature>
<sequence length="884" mass="94317">MVTPQQYPEEVEDSATDTASIWYARETINVFSCVSQRAFGPHTSGPSNEKASFVPLSPLAEEISTDSSALQDVEMVDKGSDIGGRRDQDQDMDMGDGSQSELFVNKVRSPGQIGSDVGDEDESDEADELALHLTQVSDDEVMEAQRITDDCKAMANRDDESHSTAGGGGLDDDSDIVGSDKGSSESEFDLKEREHSRPGQPKVGSVGGASAPTKPLVGFQTIDKSPIVNDSLQQNNRVEDCDVVRSGSADMVGSDYGSLEDGITQAEGFLLAVATKGTPEENEGTEGSQGGNGVGKGIEEEKDSDGAGMRIGVETVTDSIGGGYQSQPNDVMESMKTRPCDSAPLCDTLVASSLPLDTMSSVPEDSAGEEWQKEDEENRHALDEDVDIGIARSPSLDIIGSDHEDSPEGEDEVTRDAAITARPHSLDTVNSDREDGEEQEGEDEKEKEDDMQEVLAASSCSLRMMDSDREDSEKDGRREENSHAVPRSKPLEIVGSTSKVLEGSKDKDIAKSPSLGMVGSDDEDSVDVDEAMREGTPSLDMVGSDREDWEDKDENMHEETPSPEMVASDREYSEDRDEDMRAKSPTLDIVGSDREDLEDEDVDMHKSPPSLNMVGSDREDSEDEDEEMRGDEEERENGQEQVGWDGQVVARSQSLDMAGSDGGDSEEGEEENTTSSTPSLDAVGSDHGGSEGEDNYNALADRPRLLDVVLYRGDEVGEENVNVVGLDDGSLGEGEEEDVPSSNSALDAVGSDHEGSEGKDNHDALAAKPRSLDVAVLGRGDEESGDENVQEQDSQFVARSLSFNMVGSDDGDSEDDEEEGVAKTPSLDAVGSDIDSGVDMDIGSDVGSDVDSDEGLDIGLDVDMDVGSDVGSDVDSDEGLDVGS</sequence>
<feature type="compositionally biased region" description="Acidic residues" evidence="1">
    <location>
        <begin position="619"/>
        <end position="635"/>
    </location>
</feature>
<feature type="compositionally biased region" description="Acidic residues" evidence="1">
    <location>
        <begin position="434"/>
        <end position="452"/>
    </location>
</feature>
<feature type="compositionally biased region" description="Basic and acidic residues" evidence="1">
    <location>
        <begin position="75"/>
        <end position="89"/>
    </location>
</feature>
<feature type="non-terminal residue" evidence="2">
    <location>
        <position position="884"/>
    </location>
</feature>
<feature type="region of interest" description="Disordered" evidence="1">
    <location>
        <begin position="775"/>
        <end position="794"/>
    </location>
</feature>
<name>A0A4Q2D104_9AGAR</name>
<feature type="compositionally biased region" description="Acidic residues" evidence="1">
    <location>
        <begin position="520"/>
        <end position="529"/>
    </location>
</feature>
<feature type="compositionally biased region" description="Basic and acidic residues" evidence="1">
    <location>
        <begin position="182"/>
        <end position="197"/>
    </location>
</feature>
<evidence type="ECO:0000313" key="2">
    <source>
        <dbReference type="EMBL" id="RXW12850.1"/>
    </source>
</evidence>
<feature type="compositionally biased region" description="Gly residues" evidence="1">
    <location>
        <begin position="287"/>
        <end position="296"/>
    </location>
</feature>
<feature type="compositionally biased region" description="Basic and acidic residues" evidence="1">
    <location>
        <begin position="146"/>
        <end position="162"/>
    </location>
</feature>
<proteinExistence type="predicted"/>
<keyword evidence="3" id="KW-1185">Reference proteome</keyword>
<organism evidence="2 3">
    <name type="scientific">Candolleomyces aberdarensis</name>
    <dbReference type="NCBI Taxonomy" id="2316362"/>
    <lineage>
        <taxon>Eukaryota</taxon>
        <taxon>Fungi</taxon>
        <taxon>Dikarya</taxon>
        <taxon>Basidiomycota</taxon>
        <taxon>Agaricomycotina</taxon>
        <taxon>Agaricomycetes</taxon>
        <taxon>Agaricomycetidae</taxon>
        <taxon>Agaricales</taxon>
        <taxon>Agaricineae</taxon>
        <taxon>Psathyrellaceae</taxon>
        <taxon>Candolleomyces</taxon>
    </lineage>
</organism>
<evidence type="ECO:0000313" key="3">
    <source>
        <dbReference type="Proteomes" id="UP000290288"/>
    </source>
</evidence>
<feature type="compositionally biased region" description="Acidic residues" evidence="1">
    <location>
        <begin position="366"/>
        <end position="375"/>
    </location>
</feature>
<feature type="region of interest" description="Disordered" evidence="1">
    <location>
        <begin position="277"/>
        <end position="770"/>
    </location>
</feature>
<feature type="compositionally biased region" description="Basic and acidic residues" evidence="1">
    <location>
        <begin position="465"/>
        <end position="482"/>
    </location>
</feature>
<feature type="region of interest" description="Disordered" evidence="1">
    <location>
        <begin position="64"/>
        <end position="217"/>
    </location>
</feature>
<feature type="compositionally biased region" description="Acidic residues" evidence="1">
    <location>
        <begin position="117"/>
        <end position="128"/>
    </location>
</feature>
<accession>A0A4Q2D104</accession>
<feature type="compositionally biased region" description="Basic and acidic residues" evidence="1">
    <location>
        <begin position="567"/>
        <end position="582"/>
    </location>
</feature>
<feature type="compositionally biased region" description="Acidic residues" evidence="1">
    <location>
        <begin position="809"/>
        <end position="819"/>
    </location>
</feature>
<comment type="caution">
    <text evidence="2">The sequence shown here is derived from an EMBL/GenBank/DDBJ whole genome shotgun (WGS) entry which is preliminary data.</text>
</comment>
<feature type="compositionally biased region" description="Basic and acidic residues" evidence="1">
    <location>
        <begin position="750"/>
        <end position="765"/>
    </location>
</feature>
<gene>
    <name evidence="2" type="ORF">EST38_g13004</name>
</gene>
<dbReference type="EMBL" id="SDEE01001099">
    <property type="protein sequence ID" value="RXW12850.1"/>
    <property type="molecule type" value="Genomic_DNA"/>
</dbReference>
<feature type="compositionally biased region" description="Acidic residues" evidence="1">
    <location>
        <begin position="848"/>
        <end position="884"/>
    </location>
</feature>
<reference evidence="2 3" key="1">
    <citation type="submission" date="2019-01" db="EMBL/GenBank/DDBJ databases">
        <title>Draft genome sequence of Psathyrella aberdarensis IHI B618.</title>
        <authorList>
            <person name="Buettner E."/>
            <person name="Kellner H."/>
        </authorList>
    </citation>
    <scope>NUCLEOTIDE SEQUENCE [LARGE SCALE GENOMIC DNA]</scope>
    <source>
        <strain evidence="2 3">IHI B618</strain>
    </source>
</reference>
<dbReference type="STRING" id="2316362.A0A4Q2D104"/>
<feature type="compositionally biased region" description="Low complexity" evidence="1">
    <location>
        <begin position="830"/>
        <end position="847"/>
    </location>
</feature>
<dbReference type="AlphaFoldDB" id="A0A4Q2D104"/>
<dbReference type="Proteomes" id="UP000290288">
    <property type="component" value="Unassembled WGS sequence"/>
</dbReference>
<evidence type="ECO:0000256" key="1">
    <source>
        <dbReference type="SAM" id="MobiDB-lite"/>
    </source>
</evidence>
<feature type="compositionally biased region" description="Low complexity" evidence="1">
    <location>
        <begin position="719"/>
        <end position="729"/>
    </location>
</feature>
<dbReference type="OrthoDB" id="10332533at2759"/>
<protein>
    <submittedName>
        <fullName evidence="2">Uncharacterized protein</fullName>
    </submittedName>
</protein>